<sequence length="88" mass="9930">MPEVHTLFQCPVCEATHEDTEEAISCCNIDGITCPSCLRDYSSVTIHYSAIKVSGHCNTCNPLFTIEQQLAIQDLHYQETGHREHLHD</sequence>
<evidence type="ECO:0000313" key="1">
    <source>
        <dbReference type="EMBL" id="VVN00131.1"/>
    </source>
</evidence>
<organism evidence="1 2">
    <name type="scientific">Pseudomonas fluorescens</name>
    <dbReference type="NCBI Taxonomy" id="294"/>
    <lineage>
        <taxon>Bacteria</taxon>
        <taxon>Pseudomonadati</taxon>
        <taxon>Pseudomonadota</taxon>
        <taxon>Gammaproteobacteria</taxon>
        <taxon>Pseudomonadales</taxon>
        <taxon>Pseudomonadaceae</taxon>
        <taxon>Pseudomonas</taxon>
    </lineage>
</organism>
<protein>
    <submittedName>
        <fullName evidence="1">Uncharacterized protein</fullName>
    </submittedName>
</protein>
<gene>
    <name evidence="1" type="ORF">PS624_03285</name>
</gene>
<dbReference type="EMBL" id="CABVGZ010000034">
    <property type="protein sequence ID" value="VVN00131.1"/>
    <property type="molecule type" value="Genomic_DNA"/>
</dbReference>
<reference evidence="1 2" key="1">
    <citation type="submission" date="2019-09" db="EMBL/GenBank/DDBJ databases">
        <authorList>
            <person name="Chandra G."/>
            <person name="Truman W A."/>
        </authorList>
    </citation>
    <scope>NUCLEOTIDE SEQUENCE [LARGE SCALE GENOMIC DNA]</scope>
    <source>
        <strain evidence="1">PS624</strain>
    </source>
</reference>
<evidence type="ECO:0000313" key="2">
    <source>
        <dbReference type="Proteomes" id="UP000326241"/>
    </source>
</evidence>
<proteinExistence type="predicted"/>
<dbReference type="Proteomes" id="UP000326241">
    <property type="component" value="Unassembled WGS sequence"/>
</dbReference>
<name>A0A5E6U4P5_PSEFL</name>
<accession>A0A5E6U4P5</accession>
<dbReference type="AlphaFoldDB" id="A0A5E6U4P5"/>